<keyword evidence="4" id="KW-1185">Reference proteome</keyword>
<dbReference type="Gene3D" id="3.40.50.720">
    <property type="entry name" value="NAD(P)-binding Rossmann-like Domain"/>
    <property type="match status" value="1"/>
</dbReference>
<dbReference type="SUPFAM" id="SSF51735">
    <property type="entry name" value="NAD(P)-binding Rossmann-fold domains"/>
    <property type="match status" value="1"/>
</dbReference>
<dbReference type="FunFam" id="3.40.50.720:FF:000084">
    <property type="entry name" value="Short-chain dehydrogenase reductase"/>
    <property type="match status" value="1"/>
</dbReference>
<dbReference type="PRINTS" id="PR00080">
    <property type="entry name" value="SDRFAMILY"/>
</dbReference>
<feature type="domain" description="Ketoreductase" evidence="2">
    <location>
        <begin position="8"/>
        <end position="188"/>
    </location>
</feature>
<dbReference type="OrthoDB" id="9793325at2"/>
<dbReference type="KEGG" id="brb:EH207_12640"/>
<dbReference type="Proteomes" id="UP000299580">
    <property type="component" value="Chromosome"/>
</dbReference>
<dbReference type="SMART" id="SM00822">
    <property type="entry name" value="PKS_KR"/>
    <property type="match status" value="1"/>
</dbReference>
<dbReference type="InterPro" id="IPR036291">
    <property type="entry name" value="NAD(P)-bd_dom_sf"/>
</dbReference>
<dbReference type="PANTHER" id="PTHR42879">
    <property type="entry name" value="3-OXOACYL-(ACYL-CARRIER-PROTEIN) REDUCTASE"/>
    <property type="match status" value="1"/>
</dbReference>
<evidence type="ECO:0000313" key="3">
    <source>
        <dbReference type="EMBL" id="QCR09294.1"/>
    </source>
</evidence>
<dbReference type="InterPro" id="IPR050259">
    <property type="entry name" value="SDR"/>
</dbReference>
<accession>A0A4P8R0X6</accession>
<dbReference type="InterPro" id="IPR002347">
    <property type="entry name" value="SDR_fam"/>
</dbReference>
<reference evidence="3 4" key="1">
    <citation type="submission" date="2018-11" db="EMBL/GenBank/DDBJ databases">
        <title>Genome sequences of Brenneria nigrifluens and Brenneria rubrifaciens.</title>
        <authorList>
            <person name="Poret-Peterson A.T."/>
            <person name="McClean A.E."/>
            <person name="Kluepfel D.A."/>
        </authorList>
    </citation>
    <scope>NUCLEOTIDE SEQUENCE [LARGE SCALE GENOMIC DNA]</scope>
    <source>
        <strain evidence="3 4">6D370</strain>
    </source>
</reference>
<dbReference type="RefSeq" id="WP_137714302.1">
    <property type="nucleotide sequence ID" value="NZ_CP034035.1"/>
</dbReference>
<protein>
    <submittedName>
        <fullName evidence="3">SDR family oxidoreductase</fullName>
    </submittedName>
</protein>
<organism evidence="3 4">
    <name type="scientific">Brenneria rubrifaciens</name>
    <dbReference type="NCBI Taxonomy" id="55213"/>
    <lineage>
        <taxon>Bacteria</taxon>
        <taxon>Pseudomonadati</taxon>
        <taxon>Pseudomonadota</taxon>
        <taxon>Gammaproteobacteria</taxon>
        <taxon>Enterobacterales</taxon>
        <taxon>Pectobacteriaceae</taxon>
        <taxon>Brenneria</taxon>
    </lineage>
</organism>
<evidence type="ECO:0000313" key="4">
    <source>
        <dbReference type="Proteomes" id="UP000299580"/>
    </source>
</evidence>
<dbReference type="PRINTS" id="PR00081">
    <property type="entry name" value="GDHRDH"/>
</dbReference>
<evidence type="ECO:0000256" key="1">
    <source>
        <dbReference type="ARBA" id="ARBA00006484"/>
    </source>
</evidence>
<evidence type="ECO:0000259" key="2">
    <source>
        <dbReference type="SMART" id="SM00822"/>
    </source>
</evidence>
<dbReference type="AlphaFoldDB" id="A0A4P8R0X6"/>
<sequence>MNINLFGKRALVTGSSSGIGYAIASGLLAAGADVVINGRSATRVDEAVERLGGTPKVTGIAADVGTATGCQTLISHLPEIDILVNNAGIFRPRPLLEIEDSEWTEIMEINVMSGIRLTRHYLPNMMHTGWGRVVFVSSESALQIPPEMVHYGVSKTAQLAVARGFAEAAANSGVTVNSILPGPTLSEGVAAFVSDLMGDVASNAEEAGALFVREHRPSSLLGRLATTDEVASLAVFLASIQASAITGAALRVDGGVLRTVV</sequence>
<name>A0A4P8R0X6_9GAMM</name>
<dbReference type="InterPro" id="IPR057326">
    <property type="entry name" value="KR_dom"/>
</dbReference>
<proteinExistence type="inferred from homology"/>
<dbReference type="Pfam" id="PF13561">
    <property type="entry name" value="adh_short_C2"/>
    <property type="match status" value="1"/>
</dbReference>
<comment type="similarity">
    <text evidence="1">Belongs to the short-chain dehydrogenases/reductases (SDR) family.</text>
</comment>
<dbReference type="CDD" id="cd05233">
    <property type="entry name" value="SDR_c"/>
    <property type="match status" value="1"/>
</dbReference>
<gene>
    <name evidence="3" type="ORF">EH207_12640</name>
</gene>
<dbReference type="EMBL" id="CP034035">
    <property type="protein sequence ID" value="QCR09294.1"/>
    <property type="molecule type" value="Genomic_DNA"/>
</dbReference>